<dbReference type="EMBL" id="SSTD01009294">
    <property type="protein sequence ID" value="TYK14382.1"/>
    <property type="molecule type" value="Genomic_DNA"/>
</dbReference>
<organism evidence="2 3">
    <name type="scientific">Cucumis melo var. makuwa</name>
    <name type="common">Oriental melon</name>
    <dbReference type="NCBI Taxonomy" id="1194695"/>
    <lineage>
        <taxon>Eukaryota</taxon>
        <taxon>Viridiplantae</taxon>
        <taxon>Streptophyta</taxon>
        <taxon>Embryophyta</taxon>
        <taxon>Tracheophyta</taxon>
        <taxon>Spermatophyta</taxon>
        <taxon>Magnoliopsida</taxon>
        <taxon>eudicotyledons</taxon>
        <taxon>Gunneridae</taxon>
        <taxon>Pentapetalae</taxon>
        <taxon>rosids</taxon>
        <taxon>fabids</taxon>
        <taxon>Cucurbitales</taxon>
        <taxon>Cucurbitaceae</taxon>
        <taxon>Benincaseae</taxon>
        <taxon>Cucumis</taxon>
    </lineage>
</organism>
<evidence type="ECO:0000313" key="3">
    <source>
        <dbReference type="Proteomes" id="UP000321947"/>
    </source>
</evidence>
<dbReference type="InterPro" id="IPR056924">
    <property type="entry name" value="SH3_Tf2-1"/>
</dbReference>
<dbReference type="Proteomes" id="UP000321947">
    <property type="component" value="Unassembled WGS sequence"/>
</dbReference>
<proteinExistence type="predicted"/>
<dbReference type="PANTHER" id="PTHR46148:SF52">
    <property type="entry name" value="OS04G0603800 PROTEIN"/>
    <property type="match status" value="1"/>
</dbReference>
<evidence type="ECO:0000259" key="1">
    <source>
        <dbReference type="Pfam" id="PF24626"/>
    </source>
</evidence>
<sequence>MKKQADLQRRELKFKVMDEVHLKLRPYLHHSLAKKQSEKLSPKFYGPYQVLEENEEVAYRLEHPLEAAIHYVSHISQVKLKLGQAQQVQHISSALTKEFELQVWSETILRVRWNGGS</sequence>
<dbReference type="Pfam" id="PF24626">
    <property type="entry name" value="SH3_Tf2-1"/>
    <property type="match status" value="1"/>
</dbReference>
<protein>
    <submittedName>
        <fullName evidence="2">Transposon Tf2-11 polyprotein</fullName>
    </submittedName>
</protein>
<gene>
    <name evidence="2" type="ORF">E5676_scaffold186G00190</name>
</gene>
<evidence type="ECO:0000313" key="2">
    <source>
        <dbReference type="EMBL" id="TYK14382.1"/>
    </source>
</evidence>
<reference evidence="2 3" key="1">
    <citation type="submission" date="2019-08" db="EMBL/GenBank/DDBJ databases">
        <title>Draft genome sequences of two oriental melons (Cucumis melo L. var makuwa).</title>
        <authorList>
            <person name="Kwon S.-Y."/>
        </authorList>
    </citation>
    <scope>NUCLEOTIDE SEQUENCE [LARGE SCALE GENOMIC DNA]</scope>
    <source>
        <strain evidence="3">cv. Chang Bougi</strain>
        <tissue evidence="2">Leaf</tissue>
    </source>
</reference>
<dbReference type="AlphaFoldDB" id="A0A5D3CSJ6"/>
<name>A0A5D3CSJ6_CUCMM</name>
<dbReference type="PANTHER" id="PTHR46148">
    <property type="entry name" value="CHROMO DOMAIN-CONTAINING PROTEIN"/>
    <property type="match status" value="1"/>
</dbReference>
<comment type="caution">
    <text evidence="2">The sequence shown here is derived from an EMBL/GenBank/DDBJ whole genome shotgun (WGS) entry which is preliminary data.</text>
</comment>
<accession>A0A5D3CSJ6</accession>
<feature type="domain" description="Tf2-1-like SH3-like" evidence="1">
    <location>
        <begin position="18"/>
        <end position="79"/>
    </location>
</feature>